<accession>A0ABQ4KM88</accession>
<evidence type="ECO:0000313" key="2">
    <source>
        <dbReference type="Proteomes" id="UP000679950"/>
    </source>
</evidence>
<name>A0ABQ4KM88_9BACI</name>
<keyword evidence="2" id="KW-1185">Reference proteome</keyword>
<gene>
    <name evidence="1" type="ORF">J8TS2_33640</name>
</gene>
<reference evidence="1 2" key="1">
    <citation type="submission" date="2021-03" db="EMBL/GenBank/DDBJ databases">
        <title>Antimicrobial resistance genes in bacteria isolated from Japanese honey, and their potential for conferring macrolide and lincosamide resistance in the American foulbrood pathogen Paenibacillus larvae.</title>
        <authorList>
            <person name="Okamoto M."/>
            <person name="Kumagai M."/>
            <person name="Kanamori H."/>
            <person name="Takamatsu D."/>
        </authorList>
    </citation>
    <scope>NUCLEOTIDE SEQUENCE [LARGE SCALE GENOMIC DNA]</scope>
    <source>
        <strain evidence="1 2">J8TS2</strain>
    </source>
</reference>
<comment type="caution">
    <text evidence="1">The sequence shown here is derived from an EMBL/GenBank/DDBJ whole genome shotgun (WGS) entry which is preliminary data.</text>
</comment>
<dbReference type="EMBL" id="BORB01000034">
    <property type="protein sequence ID" value="GIN59045.1"/>
    <property type="molecule type" value="Genomic_DNA"/>
</dbReference>
<organism evidence="1 2">
    <name type="scientific">Lederbergia ruris</name>
    <dbReference type="NCBI Taxonomy" id="217495"/>
    <lineage>
        <taxon>Bacteria</taxon>
        <taxon>Bacillati</taxon>
        <taxon>Bacillota</taxon>
        <taxon>Bacilli</taxon>
        <taxon>Bacillales</taxon>
        <taxon>Bacillaceae</taxon>
        <taxon>Lederbergia</taxon>
    </lineage>
</organism>
<protein>
    <submittedName>
        <fullName evidence="1">Uncharacterized protein</fullName>
    </submittedName>
</protein>
<dbReference type="Proteomes" id="UP000679950">
    <property type="component" value="Unassembled WGS sequence"/>
</dbReference>
<proteinExistence type="predicted"/>
<sequence length="45" mass="5402">MELAKGEGKELAYRKTTFADFFENWIYLVKVNDVKERLFKITFVL</sequence>
<evidence type="ECO:0000313" key="1">
    <source>
        <dbReference type="EMBL" id="GIN59045.1"/>
    </source>
</evidence>